<dbReference type="InterPro" id="IPR018073">
    <property type="entry name" value="Prot_inh_cystat_CS"/>
</dbReference>
<keyword evidence="6 11" id="KW-0732">Signal</keyword>
<dbReference type="Proteomes" id="UP000812440">
    <property type="component" value="Chromosome 7"/>
</dbReference>
<dbReference type="Gene3D" id="3.10.450.10">
    <property type="match status" value="3"/>
</dbReference>
<gene>
    <name evidence="14" type="ORF">GDO86_013194</name>
    <name evidence="13" type="ORF">GDO86_020052</name>
</gene>
<keyword evidence="7" id="KW-0677">Repeat</keyword>
<evidence type="ECO:0000256" key="1">
    <source>
        <dbReference type="ARBA" id="ARBA00004239"/>
    </source>
</evidence>
<dbReference type="PROSITE" id="PS51647">
    <property type="entry name" value="CYSTATIN_KININOGEN"/>
    <property type="match status" value="2"/>
</dbReference>
<dbReference type="GO" id="GO:0004869">
    <property type="term" value="F:cysteine-type endopeptidase inhibitor activity"/>
    <property type="evidence" value="ECO:0007669"/>
    <property type="project" value="InterPro"/>
</dbReference>
<comment type="subcellular location">
    <subcellularLocation>
        <location evidence="1">Secreted</location>
        <location evidence="1">Extracellular space</location>
    </subcellularLocation>
</comment>
<feature type="signal peptide" evidence="11">
    <location>
        <begin position="1"/>
        <end position="17"/>
    </location>
</feature>
<comment type="caution">
    <text evidence="13">The sequence shown here is derived from an EMBL/GenBank/DDBJ whole genome shotgun (WGS) entry which is preliminary data.</text>
</comment>
<evidence type="ECO:0000256" key="8">
    <source>
        <dbReference type="ARBA" id="ARBA00022858"/>
    </source>
</evidence>
<evidence type="ECO:0000256" key="3">
    <source>
        <dbReference type="ARBA" id="ARBA00022525"/>
    </source>
</evidence>
<sequence length="342" mass="39096">MKLLATVFFLHFLLASANQELLIDADCNDQNIFNVVDKALRHYNNELKDGNQFVLYRITEARLKHENDLKVHNFVEYQIHEGSCDVGSGKVWQDCHFKESEPKVGRCSAHVVVYQDIKSTEVISQNCSDLEVEPPVTAEQYACLGCFIYLKNDNEELLPLIKAANEEMNKQSNHPFYFDLQKIVTAKRQVVSGWNYELNYQLGQTNCSKTIHSNMSLDECTLDTNGQTALCKTSIFVNQHHEIKGIRLQCYTENEFCLSCPNAVHKEDPELLDLLSQVIDDYNSDSTVNQTSLYKFVKVNDATKQEKMYTVSFDIQQTNCSKSDYNILGGECQLIQYSVSMS</sequence>
<evidence type="ECO:0000256" key="2">
    <source>
        <dbReference type="ARBA" id="ARBA00022429"/>
    </source>
</evidence>
<accession>A0A8T2IKT1</accession>
<evidence type="ECO:0000256" key="4">
    <source>
        <dbReference type="ARBA" id="ARBA00022690"/>
    </source>
</evidence>
<evidence type="ECO:0000256" key="5">
    <source>
        <dbReference type="ARBA" id="ARBA00022704"/>
    </source>
</evidence>
<dbReference type="Pfam" id="PF00031">
    <property type="entry name" value="Cystatin"/>
    <property type="match status" value="3"/>
</dbReference>
<keyword evidence="8" id="KW-0838">Vasoactive</keyword>
<keyword evidence="9" id="KW-1015">Disulfide bond</keyword>
<dbReference type="GO" id="GO:0042311">
    <property type="term" value="P:vasodilation"/>
    <property type="evidence" value="ECO:0007669"/>
    <property type="project" value="UniProtKB-KW"/>
</dbReference>
<keyword evidence="3" id="KW-0964">Secreted</keyword>
<evidence type="ECO:0000313" key="15">
    <source>
        <dbReference type="Proteomes" id="UP000812440"/>
    </source>
</evidence>
<dbReference type="SMART" id="SM00043">
    <property type="entry name" value="CY"/>
    <property type="match status" value="2"/>
</dbReference>
<dbReference type="InterPro" id="IPR046350">
    <property type="entry name" value="Cystatin_sf"/>
</dbReference>
<organism evidence="13 15">
    <name type="scientific">Hymenochirus boettgeri</name>
    <name type="common">Congo dwarf clawed frog</name>
    <dbReference type="NCBI Taxonomy" id="247094"/>
    <lineage>
        <taxon>Eukaryota</taxon>
        <taxon>Metazoa</taxon>
        <taxon>Chordata</taxon>
        <taxon>Craniata</taxon>
        <taxon>Vertebrata</taxon>
        <taxon>Euteleostomi</taxon>
        <taxon>Amphibia</taxon>
        <taxon>Batrachia</taxon>
        <taxon>Anura</taxon>
        <taxon>Pipoidea</taxon>
        <taxon>Pipidae</taxon>
        <taxon>Pipinae</taxon>
        <taxon>Hymenochirus</taxon>
    </lineage>
</organism>
<evidence type="ECO:0000256" key="9">
    <source>
        <dbReference type="ARBA" id="ARBA00023157"/>
    </source>
</evidence>
<reference evidence="13" key="1">
    <citation type="thesis" date="2020" institute="ProQuest LLC" country="789 East Eisenhower Parkway, Ann Arbor, MI, USA">
        <title>Comparative Genomics and Chromosome Evolution.</title>
        <authorList>
            <person name="Mudd A.B."/>
        </authorList>
    </citation>
    <scope>NUCLEOTIDE SEQUENCE</scope>
    <source>
        <strain evidence="13">Female2</strain>
        <tissue evidence="13">Blood</tissue>
    </source>
</reference>
<keyword evidence="2" id="KW-0840">Vasodilator</keyword>
<evidence type="ECO:0000313" key="14">
    <source>
        <dbReference type="EMBL" id="KAG8435148.1"/>
    </source>
</evidence>
<keyword evidence="10" id="KW-0325">Glycoprotein</keyword>
<dbReference type="GO" id="GO:0005576">
    <property type="term" value="C:extracellular region"/>
    <property type="evidence" value="ECO:0007669"/>
    <property type="project" value="UniProtKB-SubCell"/>
</dbReference>
<evidence type="ECO:0000259" key="12">
    <source>
        <dbReference type="PROSITE" id="PS51647"/>
    </source>
</evidence>
<feature type="domain" description="Cystatin kininogen-type" evidence="12">
    <location>
        <begin position="27"/>
        <end position="133"/>
    </location>
</feature>
<proteinExistence type="predicted"/>
<dbReference type="InterPro" id="IPR050735">
    <property type="entry name" value="Kininogen_Fetuin_HRG"/>
</dbReference>
<dbReference type="PANTHER" id="PTHR13814:SF12">
    <property type="entry name" value="KININOGEN-1"/>
    <property type="match status" value="1"/>
</dbReference>
<dbReference type="InterPro" id="IPR027358">
    <property type="entry name" value="Kininogen-type_cystatin_dom"/>
</dbReference>
<evidence type="ECO:0000256" key="11">
    <source>
        <dbReference type="SAM" id="SignalP"/>
    </source>
</evidence>
<feature type="chain" id="PRO_5036275713" description="Cystatin kininogen-type domain-containing protein" evidence="11">
    <location>
        <begin position="18"/>
        <end position="342"/>
    </location>
</feature>
<evidence type="ECO:0000256" key="7">
    <source>
        <dbReference type="ARBA" id="ARBA00022737"/>
    </source>
</evidence>
<evidence type="ECO:0000256" key="10">
    <source>
        <dbReference type="ARBA" id="ARBA00023180"/>
    </source>
</evidence>
<feature type="domain" description="Cystatin kininogen-type" evidence="12">
    <location>
        <begin position="152"/>
        <end position="256"/>
    </location>
</feature>
<dbReference type="InterPro" id="IPR000010">
    <property type="entry name" value="Cystatin_dom"/>
</dbReference>
<protein>
    <recommendedName>
        <fullName evidence="12">Cystatin kininogen-type domain-containing protein</fullName>
    </recommendedName>
</protein>
<keyword evidence="4" id="KW-0646">Protease inhibitor</keyword>
<dbReference type="CDD" id="cd00042">
    <property type="entry name" value="CY"/>
    <property type="match status" value="3"/>
</dbReference>
<dbReference type="PROSITE" id="PS00287">
    <property type="entry name" value="CYSTATIN"/>
    <property type="match status" value="1"/>
</dbReference>
<dbReference type="PANTHER" id="PTHR13814">
    <property type="entry name" value="FETUIN"/>
    <property type="match status" value="1"/>
</dbReference>
<dbReference type="FunFam" id="3.10.450.10:FF:000002">
    <property type="entry name" value="Kininogen 1"/>
    <property type="match status" value="1"/>
</dbReference>
<dbReference type="EMBL" id="JAACNH010000658">
    <property type="protein sequence ID" value="KAG8430746.1"/>
    <property type="molecule type" value="Genomic_DNA"/>
</dbReference>
<dbReference type="OrthoDB" id="9937817at2759"/>
<evidence type="ECO:0000313" key="13">
    <source>
        <dbReference type="EMBL" id="KAG8430746.1"/>
    </source>
</evidence>
<dbReference type="AlphaFoldDB" id="A0A8T2IKT1"/>
<name>A0A8T2IKT1_9PIPI</name>
<dbReference type="EMBL" id="JAACNH010000008">
    <property type="protein sequence ID" value="KAG8435148.1"/>
    <property type="molecule type" value="Genomic_DNA"/>
</dbReference>
<dbReference type="SUPFAM" id="SSF54403">
    <property type="entry name" value="Cystatin/monellin"/>
    <property type="match status" value="3"/>
</dbReference>
<keyword evidence="15" id="KW-1185">Reference proteome</keyword>
<evidence type="ECO:0000256" key="6">
    <source>
        <dbReference type="ARBA" id="ARBA00022729"/>
    </source>
</evidence>
<keyword evidence="5" id="KW-0789">Thiol protease inhibitor</keyword>